<dbReference type="InterPro" id="IPR007304">
    <property type="entry name" value="TAP46-like"/>
</dbReference>
<feature type="non-terminal residue" evidence="1">
    <location>
        <position position="66"/>
    </location>
</feature>
<gene>
    <name evidence="1" type="ORF">H4R20_005991</name>
</gene>
<dbReference type="Gene3D" id="1.25.40.540">
    <property type="entry name" value="TAP42-like family"/>
    <property type="match status" value="1"/>
</dbReference>
<accession>A0A9W8HNS2</accession>
<dbReference type="GO" id="GO:0009966">
    <property type="term" value="P:regulation of signal transduction"/>
    <property type="evidence" value="ECO:0007669"/>
    <property type="project" value="InterPro"/>
</dbReference>
<dbReference type="EMBL" id="JANBUO010002297">
    <property type="protein sequence ID" value="KAJ2795109.1"/>
    <property type="molecule type" value="Genomic_DNA"/>
</dbReference>
<dbReference type="Proteomes" id="UP001140094">
    <property type="component" value="Unassembled WGS sequence"/>
</dbReference>
<dbReference type="InterPro" id="IPR038511">
    <property type="entry name" value="TAP42/TAP46-like_sf"/>
</dbReference>
<dbReference type="OrthoDB" id="10261753at2759"/>
<keyword evidence="2" id="KW-1185">Reference proteome</keyword>
<organism evidence="1 2">
    <name type="scientific">Coemansia guatemalensis</name>
    <dbReference type="NCBI Taxonomy" id="2761395"/>
    <lineage>
        <taxon>Eukaryota</taxon>
        <taxon>Fungi</taxon>
        <taxon>Fungi incertae sedis</taxon>
        <taxon>Zoopagomycota</taxon>
        <taxon>Kickxellomycotina</taxon>
        <taxon>Kickxellomycetes</taxon>
        <taxon>Kickxellales</taxon>
        <taxon>Kickxellaceae</taxon>
        <taxon>Coemansia</taxon>
    </lineage>
</organism>
<name>A0A9W8HNS2_9FUNG</name>
<comment type="caution">
    <text evidence="1">The sequence shown here is derived from an EMBL/GenBank/DDBJ whole genome shotgun (WGS) entry which is preliminary data.</text>
</comment>
<dbReference type="AlphaFoldDB" id="A0A9W8HNS2"/>
<evidence type="ECO:0000313" key="1">
    <source>
        <dbReference type="EMBL" id="KAJ2795109.1"/>
    </source>
</evidence>
<evidence type="ECO:0000313" key="2">
    <source>
        <dbReference type="Proteomes" id="UP001140094"/>
    </source>
</evidence>
<protein>
    <submittedName>
        <fullName evidence="1">Uncharacterized protein</fullName>
    </submittedName>
</protein>
<proteinExistence type="predicted"/>
<dbReference type="Pfam" id="PF04177">
    <property type="entry name" value="TAP42"/>
    <property type="match status" value="1"/>
</dbReference>
<reference evidence="1" key="1">
    <citation type="submission" date="2022-07" db="EMBL/GenBank/DDBJ databases">
        <title>Phylogenomic reconstructions and comparative analyses of Kickxellomycotina fungi.</title>
        <authorList>
            <person name="Reynolds N.K."/>
            <person name="Stajich J.E."/>
            <person name="Barry K."/>
            <person name="Grigoriev I.V."/>
            <person name="Crous P."/>
            <person name="Smith M.E."/>
        </authorList>
    </citation>
    <scope>NUCLEOTIDE SEQUENCE</scope>
    <source>
        <strain evidence="1">NRRL 1565</strain>
    </source>
</reference>
<sequence>MKVEIAKLESGLAGYNDDGEVDDLEEIEREHAVKLLELKFHQVTDDIEMIEREIEMVKQMEMLRPA</sequence>